<accession>A0AAV1J776</accession>
<protein>
    <submittedName>
        <fullName evidence="1">Uncharacterized protein</fullName>
    </submittedName>
</protein>
<comment type="caution">
    <text evidence="1">The sequence shown here is derived from an EMBL/GenBank/DDBJ whole genome shotgun (WGS) entry which is preliminary data.</text>
</comment>
<evidence type="ECO:0000313" key="1">
    <source>
        <dbReference type="EMBL" id="CAK1544068.1"/>
    </source>
</evidence>
<gene>
    <name evidence="1" type="ORF">LNINA_LOCUS3845</name>
</gene>
<keyword evidence="2" id="KW-1185">Reference proteome</keyword>
<organism evidence="1 2">
    <name type="scientific">Leptosia nina</name>
    <dbReference type="NCBI Taxonomy" id="320188"/>
    <lineage>
        <taxon>Eukaryota</taxon>
        <taxon>Metazoa</taxon>
        <taxon>Ecdysozoa</taxon>
        <taxon>Arthropoda</taxon>
        <taxon>Hexapoda</taxon>
        <taxon>Insecta</taxon>
        <taxon>Pterygota</taxon>
        <taxon>Neoptera</taxon>
        <taxon>Endopterygota</taxon>
        <taxon>Lepidoptera</taxon>
        <taxon>Glossata</taxon>
        <taxon>Ditrysia</taxon>
        <taxon>Papilionoidea</taxon>
        <taxon>Pieridae</taxon>
        <taxon>Pierinae</taxon>
        <taxon>Leptosia</taxon>
    </lineage>
</organism>
<evidence type="ECO:0000313" key="2">
    <source>
        <dbReference type="Proteomes" id="UP001497472"/>
    </source>
</evidence>
<dbReference type="AlphaFoldDB" id="A0AAV1J776"/>
<proteinExistence type="predicted"/>
<dbReference type="Proteomes" id="UP001497472">
    <property type="component" value="Unassembled WGS sequence"/>
</dbReference>
<dbReference type="EMBL" id="CAVLEF010000005">
    <property type="protein sequence ID" value="CAK1544068.1"/>
    <property type="molecule type" value="Genomic_DNA"/>
</dbReference>
<name>A0AAV1J776_9NEOP</name>
<reference evidence="1 2" key="1">
    <citation type="submission" date="2023-11" db="EMBL/GenBank/DDBJ databases">
        <authorList>
            <person name="Okamura Y."/>
        </authorList>
    </citation>
    <scope>NUCLEOTIDE SEQUENCE [LARGE SCALE GENOMIC DNA]</scope>
</reference>
<sequence>MSEEHALIALNRKDSIETYKEDESLLEGTAGKNDKRFSWKVPFRLESSLRRVRRRLRKMSCITRADDAELTPTDVPRHKSIDIGVGLARRVSLFIFTRRSVCLHPYHPYTPKQTTRKISLRCDEKQKN</sequence>